<proteinExistence type="predicted"/>
<name>A0A699H001_TANCI</name>
<gene>
    <name evidence="1" type="ORF">Tci_269146</name>
</gene>
<dbReference type="EMBL" id="BKCJ010082918">
    <property type="protein sequence ID" value="GEW97170.1"/>
    <property type="molecule type" value="Genomic_DNA"/>
</dbReference>
<reference evidence="1" key="1">
    <citation type="journal article" date="2019" name="Sci. Rep.">
        <title>Draft genome of Tanacetum cinerariifolium, the natural source of mosquito coil.</title>
        <authorList>
            <person name="Yamashiro T."/>
            <person name="Shiraishi A."/>
            <person name="Satake H."/>
            <person name="Nakayama K."/>
        </authorList>
    </citation>
    <scope>NUCLEOTIDE SEQUENCE</scope>
</reference>
<protein>
    <submittedName>
        <fullName evidence="1">Uncharacterized protein</fullName>
    </submittedName>
</protein>
<evidence type="ECO:0000313" key="1">
    <source>
        <dbReference type="EMBL" id="GEW97170.1"/>
    </source>
</evidence>
<sequence>MGESLSPDRVFDFSRNEPEPHPTYDFFAPRPLPDYAGNLNNMNGWIKVDVPLLGELGEISKPLGAEVDGPMVDPVIDELAELIFEVEEHMVAPVMDMEGDLAMLFGDDDFRDDGPDDDEDDEEVWEVMASQMVQAVGRLEQVGTRMKQDQQDSTQRDEMIFRLSQQVQTLQAVVQHRDVQIQHLQTLVAKMSSREGTLMQCILRIDRRLAHLERRPPEPQ</sequence>
<comment type="caution">
    <text evidence="1">The sequence shown here is derived from an EMBL/GenBank/DDBJ whole genome shotgun (WGS) entry which is preliminary data.</text>
</comment>
<accession>A0A699H001</accession>
<organism evidence="1">
    <name type="scientific">Tanacetum cinerariifolium</name>
    <name type="common">Dalmatian daisy</name>
    <name type="synonym">Chrysanthemum cinerariifolium</name>
    <dbReference type="NCBI Taxonomy" id="118510"/>
    <lineage>
        <taxon>Eukaryota</taxon>
        <taxon>Viridiplantae</taxon>
        <taxon>Streptophyta</taxon>
        <taxon>Embryophyta</taxon>
        <taxon>Tracheophyta</taxon>
        <taxon>Spermatophyta</taxon>
        <taxon>Magnoliopsida</taxon>
        <taxon>eudicotyledons</taxon>
        <taxon>Gunneridae</taxon>
        <taxon>Pentapetalae</taxon>
        <taxon>asterids</taxon>
        <taxon>campanulids</taxon>
        <taxon>Asterales</taxon>
        <taxon>Asteraceae</taxon>
        <taxon>Asteroideae</taxon>
        <taxon>Anthemideae</taxon>
        <taxon>Anthemidinae</taxon>
        <taxon>Tanacetum</taxon>
    </lineage>
</organism>
<dbReference type="AlphaFoldDB" id="A0A699H001"/>